<evidence type="ECO:0000256" key="1">
    <source>
        <dbReference type="ARBA" id="ARBA00004651"/>
    </source>
</evidence>
<keyword evidence="5 7" id="KW-1133">Transmembrane helix</keyword>
<evidence type="ECO:0000259" key="8">
    <source>
        <dbReference type="Pfam" id="PF03458"/>
    </source>
</evidence>
<dbReference type="InterPro" id="IPR005115">
    <property type="entry name" value="Gly_transporter"/>
</dbReference>
<dbReference type="PANTHER" id="PTHR30506">
    <property type="entry name" value="INNER MEMBRANE PROTEIN"/>
    <property type="match status" value="1"/>
</dbReference>
<feature type="domain" description="Glycine transporter" evidence="8">
    <location>
        <begin position="92"/>
        <end position="160"/>
    </location>
</feature>
<reference evidence="9 10" key="1">
    <citation type="submission" date="2021-06" db="EMBL/GenBank/DDBJ databases">
        <title>Bacillus sp. RD4P76, an endophyte from a halophyte.</title>
        <authorList>
            <person name="Sun J.-Q."/>
        </authorList>
    </citation>
    <scope>NUCLEOTIDE SEQUENCE [LARGE SCALE GENOMIC DNA]</scope>
    <source>
        <strain evidence="9 10">JCM 17098</strain>
    </source>
</reference>
<dbReference type="PANTHER" id="PTHR30506:SF3">
    <property type="entry name" value="UPF0126 INNER MEMBRANE PROTEIN YADS-RELATED"/>
    <property type="match status" value="1"/>
</dbReference>
<comment type="subcellular location">
    <subcellularLocation>
        <location evidence="1">Cell membrane</location>
        <topology evidence="1">Multi-pass membrane protein</topology>
    </subcellularLocation>
</comment>
<evidence type="ECO:0000256" key="2">
    <source>
        <dbReference type="ARBA" id="ARBA00008193"/>
    </source>
</evidence>
<dbReference type="RefSeq" id="WP_088075914.1">
    <property type="nucleotide sequence ID" value="NZ_JAHQCR010000083.1"/>
</dbReference>
<protein>
    <submittedName>
        <fullName evidence="9">Trimeric intracellular cation channel family protein</fullName>
    </submittedName>
</protein>
<evidence type="ECO:0000256" key="3">
    <source>
        <dbReference type="ARBA" id="ARBA00022475"/>
    </source>
</evidence>
<feature type="transmembrane region" description="Helical" evidence="7">
    <location>
        <begin position="116"/>
        <end position="137"/>
    </location>
</feature>
<dbReference type="EMBL" id="JAHQCR010000083">
    <property type="protein sequence ID" value="MBU9723590.1"/>
    <property type="molecule type" value="Genomic_DNA"/>
</dbReference>
<keyword evidence="4 7" id="KW-0812">Transmembrane</keyword>
<feature type="transmembrane region" description="Helical" evidence="7">
    <location>
        <begin position="6"/>
        <end position="23"/>
    </location>
</feature>
<gene>
    <name evidence="9" type="ORF">KS407_19415</name>
</gene>
<accession>A0ABS6JYC5</accession>
<proteinExistence type="inferred from homology"/>
<evidence type="ECO:0000256" key="5">
    <source>
        <dbReference type="ARBA" id="ARBA00022989"/>
    </source>
</evidence>
<keyword evidence="3" id="KW-1003">Cell membrane</keyword>
<feature type="transmembrane region" description="Helical" evidence="7">
    <location>
        <begin position="62"/>
        <end position="82"/>
    </location>
</feature>
<evidence type="ECO:0000256" key="6">
    <source>
        <dbReference type="ARBA" id="ARBA00023136"/>
    </source>
</evidence>
<evidence type="ECO:0000256" key="7">
    <source>
        <dbReference type="SAM" id="Phobius"/>
    </source>
</evidence>
<feature type="transmembrane region" description="Helical" evidence="7">
    <location>
        <begin position="89"/>
        <end position="110"/>
    </location>
</feature>
<keyword evidence="6 7" id="KW-0472">Membrane</keyword>
<dbReference type="Pfam" id="PF03458">
    <property type="entry name" value="Gly_transporter"/>
    <property type="match status" value="2"/>
</dbReference>
<evidence type="ECO:0000313" key="10">
    <source>
        <dbReference type="Proteomes" id="UP000790580"/>
    </source>
</evidence>
<feature type="transmembrane region" description="Helical" evidence="7">
    <location>
        <begin position="30"/>
        <end position="50"/>
    </location>
</feature>
<comment type="caution">
    <text evidence="9">The sequence shown here is derived from an EMBL/GenBank/DDBJ whole genome shotgun (WGS) entry which is preliminary data.</text>
</comment>
<evidence type="ECO:0000256" key="4">
    <source>
        <dbReference type="ARBA" id="ARBA00022692"/>
    </source>
</evidence>
<comment type="similarity">
    <text evidence="2">Belongs to the UPF0126 family.</text>
</comment>
<name>A0ABS6JYC5_9BACI</name>
<feature type="domain" description="Glycine transporter" evidence="8">
    <location>
        <begin position="5"/>
        <end position="77"/>
    </location>
</feature>
<feature type="transmembrane region" description="Helical" evidence="7">
    <location>
        <begin position="172"/>
        <end position="191"/>
    </location>
</feature>
<sequence length="205" mass="22468">MHWELLNIIGTIAFAMSGLIVALEEKYDLMGVYVLGFAAAFGGGAVRNLLLGIPVSALWEQGPLFIIAFIVMTIAFFTPRLWHHYWKKWGFFFDAIGLSAFAIQGALFAVDMGHPTSAVIAAAVLTGTGGGIIRDVLAGRKPLVLRKEIYIVWAVFGGFFIGIGLVNSSWSLILLFISIILLRMLSVNYNWKLPVHISHDKSASL</sequence>
<evidence type="ECO:0000313" key="9">
    <source>
        <dbReference type="EMBL" id="MBU9723590.1"/>
    </source>
</evidence>
<dbReference type="Proteomes" id="UP000790580">
    <property type="component" value="Unassembled WGS sequence"/>
</dbReference>
<organism evidence="9 10">
    <name type="scientific">Evansella alkalicola</name>
    <dbReference type="NCBI Taxonomy" id="745819"/>
    <lineage>
        <taxon>Bacteria</taxon>
        <taxon>Bacillati</taxon>
        <taxon>Bacillota</taxon>
        <taxon>Bacilli</taxon>
        <taxon>Bacillales</taxon>
        <taxon>Bacillaceae</taxon>
        <taxon>Evansella</taxon>
    </lineage>
</organism>
<keyword evidence="10" id="KW-1185">Reference proteome</keyword>
<feature type="transmembrane region" description="Helical" evidence="7">
    <location>
        <begin position="149"/>
        <end position="166"/>
    </location>
</feature>